<proteinExistence type="predicted"/>
<accession>A0A4W3K6C7</accession>
<reference evidence="2" key="1">
    <citation type="journal article" date="2006" name="Science">
        <title>Ancient noncoding elements conserved in the human genome.</title>
        <authorList>
            <person name="Venkatesh B."/>
            <person name="Kirkness E.F."/>
            <person name="Loh Y.H."/>
            <person name="Halpern A.L."/>
            <person name="Lee A.P."/>
            <person name="Johnson J."/>
            <person name="Dandona N."/>
            <person name="Viswanathan L.D."/>
            <person name="Tay A."/>
            <person name="Venter J.C."/>
            <person name="Strausberg R.L."/>
            <person name="Brenner S."/>
        </authorList>
    </citation>
    <scope>NUCLEOTIDE SEQUENCE [LARGE SCALE GENOMIC DNA]</scope>
</reference>
<organism evidence="1 2">
    <name type="scientific">Callorhinchus milii</name>
    <name type="common">Ghost shark</name>
    <dbReference type="NCBI Taxonomy" id="7868"/>
    <lineage>
        <taxon>Eukaryota</taxon>
        <taxon>Metazoa</taxon>
        <taxon>Chordata</taxon>
        <taxon>Craniata</taxon>
        <taxon>Vertebrata</taxon>
        <taxon>Chondrichthyes</taxon>
        <taxon>Holocephali</taxon>
        <taxon>Chimaeriformes</taxon>
        <taxon>Callorhinchidae</taxon>
        <taxon>Callorhinchus</taxon>
    </lineage>
</organism>
<dbReference type="Ensembl" id="ENSCMIT00000040356.1">
    <property type="protein sequence ID" value="ENSCMIP00000039785.1"/>
    <property type="gene ID" value="ENSCMIG00000016649.1"/>
</dbReference>
<protein>
    <submittedName>
        <fullName evidence="1">Uncharacterized protein</fullName>
    </submittedName>
</protein>
<dbReference type="Proteomes" id="UP000314986">
    <property type="component" value="Unassembled WGS sequence"/>
</dbReference>
<evidence type="ECO:0000313" key="1">
    <source>
        <dbReference type="Ensembl" id="ENSCMIP00000039785.1"/>
    </source>
</evidence>
<dbReference type="AlphaFoldDB" id="A0A4W3K6C7"/>
<sequence length="121" mass="14144">TIVCCSDRIALPKRFMLLYYSNVSNYCNDTNQTRWGHCHHPCLHRKQSLIPNKTTGPYKDNDSTGVQASAPSDHHIESYSRRRLFGPSALFQVPIQFPFESYYQICFHHPFRRICNLIIII</sequence>
<reference evidence="2" key="3">
    <citation type="journal article" date="2014" name="Nature">
        <title>Elephant shark genome provides unique insights into gnathostome evolution.</title>
        <authorList>
            <consortium name="International Elephant Shark Genome Sequencing Consortium"/>
            <person name="Venkatesh B."/>
            <person name="Lee A.P."/>
            <person name="Ravi V."/>
            <person name="Maurya A.K."/>
            <person name="Lian M.M."/>
            <person name="Swann J.B."/>
            <person name="Ohta Y."/>
            <person name="Flajnik M.F."/>
            <person name="Sutoh Y."/>
            <person name="Kasahara M."/>
            <person name="Hoon S."/>
            <person name="Gangu V."/>
            <person name="Roy S.W."/>
            <person name="Irimia M."/>
            <person name="Korzh V."/>
            <person name="Kondrychyn I."/>
            <person name="Lim Z.W."/>
            <person name="Tay B.H."/>
            <person name="Tohari S."/>
            <person name="Kong K.W."/>
            <person name="Ho S."/>
            <person name="Lorente-Galdos B."/>
            <person name="Quilez J."/>
            <person name="Marques-Bonet T."/>
            <person name="Raney B.J."/>
            <person name="Ingham P.W."/>
            <person name="Tay A."/>
            <person name="Hillier L.W."/>
            <person name="Minx P."/>
            <person name="Boehm T."/>
            <person name="Wilson R.K."/>
            <person name="Brenner S."/>
            <person name="Warren W.C."/>
        </authorList>
    </citation>
    <scope>NUCLEOTIDE SEQUENCE [LARGE SCALE GENOMIC DNA]</scope>
</reference>
<keyword evidence="2" id="KW-1185">Reference proteome</keyword>
<reference evidence="1" key="5">
    <citation type="submission" date="2025-09" db="UniProtKB">
        <authorList>
            <consortium name="Ensembl"/>
        </authorList>
    </citation>
    <scope>IDENTIFICATION</scope>
</reference>
<dbReference type="InParanoid" id="A0A4W3K6C7"/>
<evidence type="ECO:0000313" key="2">
    <source>
        <dbReference type="Proteomes" id="UP000314986"/>
    </source>
</evidence>
<reference evidence="2" key="2">
    <citation type="journal article" date="2007" name="PLoS Biol.">
        <title>Survey sequencing and comparative analysis of the elephant shark (Callorhinchus milii) genome.</title>
        <authorList>
            <person name="Venkatesh B."/>
            <person name="Kirkness E.F."/>
            <person name="Loh Y.H."/>
            <person name="Halpern A.L."/>
            <person name="Lee A.P."/>
            <person name="Johnson J."/>
            <person name="Dandona N."/>
            <person name="Viswanathan L.D."/>
            <person name="Tay A."/>
            <person name="Venter J.C."/>
            <person name="Strausberg R.L."/>
            <person name="Brenner S."/>
        </authorList>
    </citation>
    <scope>NUCLEOTIDE SEQUENCE [LARGE SCALE GENOMIC DNA]</scope>
</reference>
<name>A0A4W3K6C7_CALMI</name>
<reference evidence="1" key="4">
    <citation type="submission" date="2025-08" db="UniProtKB">
        <authorList>
            <consortium name="Ensembl"/>
        </authorList>
    </citation>
    <scope>IDENTIFICATION</scope>
</reference>